<name>A0A1F4SDR4_UNCSA</name>
<dbReference type="Gene3D" id="3.40.1350.10">
    <property type="match status" value="1"/>
</dbReference>
<evidence type="ECO:0008006" key="5">
    <source>
        <dbReference type="Google" id="ProtNLM"/>
    </source>
</evidence>
<evidence type="ECO:0000259" key="2">
    <source>
        <dbReference type="Pfam" id="PF17761"/>
    </source>
</evidence>
<dbReference type="EMBL" id="MEUB01000071">
    <property type="protein sequence ID" value="OGC18566.1"/>
    <property type="molecule type" value="Genomic_DNA"/>
</dbReference>
<gene>
    <name evidence="3" type="ORF">A2310_02015</name>
</gene>
<dbReference type="STRING" id="1802579.A2310_02015"/>
<evidence type="ECO:0000313" key="3">
    <source>
        <dbReference type="EMBL" id="OGC18566.1"/>
    </source>
</evidence>
<sequence>MTKRKDNLIFSNDYIKFLNEIKDKITSARNKAAYYLNKELIKVYFEIGKTIVDKQKQYRWGKSVVEKLAKDLQREFNAKRGYSAQNLWYMRQFYLEYCGNLKLQQLVGEIPWSHNILIFSKIKDKEIREYYLKAAIKYGWTRNVLLNQIKANAYNLYLKNPKQHNFHRALPVHVAEQANEAVKDIYSLDFLGITKPVLERELEQRLIERIKYFILELGVGFAFVGNQHKLVLGKNEYFIDLLFFNRRLKCLVAIELKTGKFEPEYSGKMDFYLNLLNDQAKFEGENPPIGIVLCAEKDKVVVEYALRGVKNPIGISQYHLTAKLPKNLKGILPSGQQLEAQIKEEF</sequence>
<proteinExistence type="predicted"/>
<dbReference type="PANTHER" id="PTHR30547">
    <property type="entry name" value="UNCHARACTERIZED PROTEIN YHCG-RELATED"/>
    <property type="match status" value="1"/>
</dbReference>
<evidence type="ECO:0000313" key="4">
    <source>
        <dbReference type="Proteomes" id="UP000178417"/>
    </source>
</evidence>
<reference evidence="3 4" key="1">
    <citation type="journal article" date="2016" name="Nat. Commun.">
        <title>Thousands of microbial genomes shed light on interconnected biogeochemical processes in an aquifer system.</title>
        <authorList>
            <person name="Anantharaman K."/>
            <person name="Brown C.T."/>
            <person name="Hug L.A."/>
            <person name="Sharon I."/>
            <person name="Castelle C.J."/>
            <person name="Probst A.J."/>
            <person name="Thomas B.C."/>
            <person name="Singh A."/>
            <person name="Wilkins M.J."/>
            <person name="Karaoz U."/>
            <person name="Brodie E.L."/>
            <person name="Williams K.H."/>
            <person name="Hubbard S.S."/>
            <person name="Banfield J.F."/>
        </authorList>
    </citation>
    <scope>NUCLEOTIDE SEQUENCE [LARGE SCALE GENOMIC DNA]</scope>
</reference>
<evidence type="ECO:0000259" key="1">
    <source>
        <dbReference type="Pfam" id="PF06250"/>
    </source>
</evidence>
<dbReference type="Proteomes" id="UP000178417">
    <property type="component" value="Unassembled WGS sequence"/>
</dbReference>
<dbReference type="InterPro" id="IPR009362">
    <property type="entry name" value="YhcG_C"/>
</dbReference>
<dbReference type="GO" id="GO:0003676">
    <property type="term" value="F:nucleic acid binding"/>
    <property type="evidence" value="ECO:0007669"/>
    <property type="project" value="InterPro"/>
</dbReference>
<dbReference type="InterPro" id="IPR041527">
    <property type="entry name" value="YhcG_N"/>
</dbReference>
<protein>
    <recommendedName>
        <fullName evidence="5">DUF1016 domain-containing protein</fullName>
    </recommendedName>
</protein>
<comment type="caution">
    <text evidence="3">The sequence shown here is derived from an EMBL/GenBank/DDBJ whole genome shotgun (WGS) entry which is preliminary data.</text>
</comment>
<dbReference type="Pfam" id="PF17761">
    <property type="entry name" value="DUF1016_N"/>
    <property type="match status" value="1"/>
</dbReference>
<dbReference type="AlphaFoldDB" id="A0A1F4SDR4"/>
<dbReference type="InterPro" id="IPR053148">
    <property type="entry name" value="PD-DEXK-like_domain"/>
</dbReference>
<feature type="domain" description="YhcG N-terminal" evidence="2">
    <location>
        <begin position="20"/>
        <end position="155"/>
    </location>
</feature>
<dbReference type="InterPro" id="IPR011856">
    <property type="entry name" value="tRNA_endonuc-like_dom_sf"/>
</dbReference>
<dbReference type="PANTHER" id="PTHR30547:SF0">
    <property type="entry name" value="BLR8175 PROTEIN"/>
    <property type="match status" value="1"/>
</dbReference>
<dbReference type="Pfam" id="PF06250">
    <property type="entry name" value="YhcG_C"/>
    <property type="match status" value="1"/>
</dbReference>
<accession>A0A1F4SDR4</accession>
<organism evidence="3 4">
    <name type="scientific">candidate division WOR-1 bacterium RIFOXYB2_FULL_37_13</name>
    <dbReference type="NCBI Taxonomy" id="1802579"/>
    <lineage>
        <taxon>Bacteria</taxon>
        <taxon>Bacillati</taxon>
        <taxon>Saganbacteria</taxon>
    </lineage>
</organism>
<feature type="domain" description="YhcG PDDEXK nuclease" evidence="1">
    <location>
        <begin position="180"/>
        <end position="332"/>
    </location>
</feature>